<reference evidence="1 2" key="1">
    <citation type="submission" date="2016-02" db="EMBL/GenBank/DDBJ databases">
        <authorList>
            <consortium name="Pathogen Informatics"/>
        </authorList>
    </citation>
    <scope>NUCLEOTIDE SEQUENCE [LARGE SCALE GENOMIC DNA]</scope>
    <source>
        <strain evidence="1 2">RC20</strain>
    </source>
</reference>
<keyword evidence="2" id="KW-1185">Reference proteome</keyword>
<gene>
    <name evidence="1" type="ORF">ERS672216_00862</name>
</gene>
<dbReference type="EMBL" id="FIZP01000003">
    <property type="protein sequence ID" value="CZE47399.1"/>
    <property type="molecule type" value="Genomic_DNA"/>
</dbReference>
<dbReference type="AlphaFoldDB" id="A0A128EES2"/>
<accession>A0A128EES2</accession>
<sequence length="93" mass="11148">MKIFYDGYKNFQERYCALYTQTKVAKTKNALEVKIIEFCPKIHEFSNFARANLKCIFSITIKNKSFKFLIILLRNSQRLFNLVLKFIKNKEIK</sequence>
<name>A0A128EES2_9BACT</name>
<protein>
    <submittedName>
        <fullName evidence="1">Uncharacterized protein</fullName>
    </submittedName>
</protein>
<evidence type="ECO:0000313" key="2">
    <source>
        <dbReference type="Proteomes" id="UP000069632"/>
    </source>
</evidence>
<evidence type="ECO:0000313" key="1">
    <source>
        <dbReference type="EMBL" id="CZE47399.1"/>
    </source>
</evidence>
<proteinExistence type="predicted"/>
<dbReference type="Proteomes" id="UP000069632">
    <property type="component" value="Unassembled WGS sequence"/>
</dbReference>
<organism evidence="1 2">
    <name type="scientific">Campylobacter geochelonis</name>
    <dbReference type="NCBI Taxonomy" id="1780362"/>
    <lineage>
        <taxon>Bacteria</taxon>
        <taxon>Pseudomonadati</taxon>
        <taxon>Campylobacterota</taxon>
        <taxon>Epsilonproteobacteria</taxon>
        <taxon>Campylobacterales</taxon>
        <taxon>Campylobacteraceae</taxon>
        <taxon>Campylobacter</taxon>
    </lineage>
</organism>